<feature type="compositionally biased region" description="Basic and acidic residues" evidence="1">
    <location>
        <begin position="9"/>
        <end position="19"/>
    </location>
</feature>
<dbReference type="RefSeq" id="WP_219800014.1">
    <property type="nucleotide sequence ID" value="NZ_CP080095.1"/>
</dbReference>
<name>A0ABX8UNY2_9BURK</name>
<evidence type="ECO:0000256" key="1">
    <source>
        <dbReference type="SAM" id="MobiDB-lite"/>
    </source>
</evidence>
<sequence length="902" mass="97203">MDLTSAMRRPIEQDARYYEDSANPTRAARTTGTPRAKSNAPQKNSPPATPAQGAGTGPLRGLTSNELDHLAQTYGIQGQQDDRSKTPLLVADAENAKKMADAAVQDLKGYPPDIARFEPRFADLLGQIAVLPANETQAYGASAATLHSAYQIATPEERATLSDQFGKLEKAVHDEYNRAISDPLQRVLGVFNKPAGAGYLDKEGQYRISLLANMRHRFLGATTPEQRDSVLKSALSLKTRLQAQASDAIGRYSAKEAASWKEADKDVDRILKEAEAITNDPGKRYEVIARQLHTSNPGSGEDPFEDRRILAFTQRMQDDPALRDKLSKWYTDAAKPLNSYAVGGPKRYQDILDDLPAAGPDYVRDLADRYDAVLNDATTKNRSITPEERAKKLAGQILEGTARVLLGMTPLAPLSSALDEHSLLPPGARIGIDLAANVVGMAIDPANAASEAFSEGKLFSQAIKQIDHAATEIGGGAKEIAGAAAKANQPLSPALLSRDIGLEQRIAGRPIGIPTEYASEIAPSSMKPSSDVPGLLVDDNNQTYVPIDGRAYPVYKDNDYQTYRVYDPDNRFRYGYPVRRNANNQWEVNGDIGLKGGAGDDAQAGPSSGVAGAGTSSSSGMSHDLRTALEVEDWKSDSDALLDDEVYKQTYKNAYQRLSADQKKIINQWTAVDEGSSSESGSGSDSDSGSSTGSGTSGGSAGSSKNYELNQALYTNKPYEGMAKDVKNLTDGLTALPASPKEVKLLRVADVPADYASRFKPGDLVTNSPAFMSASSDKQFATYAMWDQAAVAGTEQPAIAVYDIRATSPRPFIYGMTTKAPAEREWLFRPNSLFRVEEVGLRPPTSPEEKPRIGLRLVEIPVTKKEVAKNIYSGETVEVKPEGPTAEEVVAGPPPAKKQKTA</sequence>
<dbReference type="Gene3D" id="3.90.176.10">
    <property type="entry name" value="Toxin ADP-ribosyltransferase, Chain A, domain 1"/>
    <property type="match status" value="1"/>
</dbReference>
<accession>A0ABX8UNY2</accession>
<feature type="compositionally biased region" description="Low complexity" evidence="1">
    <location>
        <begin position="22"/>
        <end position="36"/>
    </location>
</feature>
<dbReference type="Proteomes" id="UP000826462">
    <property type="component" value="Chromosome 1"/>
</dbReference>
<feature type="compositionally biased region" description="Low complexity" evidence="1">
    <location>
        <begin position="674"/>
        <end position="694"/>
    </location>
</feature>
<feature type="region of interest" description="Disordered" evidence="1">
    <location>
        <begin position="1"/>
        <end position="63"/>
    </location>
</feature>
<feature type="compositionally biased region" description="Low complexity" evidence="1">
    <location>
        <begin position="602"/>
        <end position="622"/>
    </location>
</feature>
<keyword evidence="3" id="KW-1185">Reference proteome</keyword>
<protein>
    <recommendedName>
        <fullName evidence="4">ADP-ribosyltransferase exoenzyme</fullName>
    </recommendedName>
</protein>
<organism evidence="2 3">
    <name type="scientific">Paraburkholderia edwinii</name>
    <dbReference type="NCBI Taxonomy" id="2861782"/>
    <lineage>
        <taxon>Bacteria</taxon>
        <taxon>Pseudomonadati</taxon>
        <taxon>Pseudomonadota</taxon>
        <taxon>Betaproteobacteria</taxon>
        <taxon>Burkholderiales</taxon>
        <taxon>Burkholderiaceae</taxon>
        <taxon>Paraburkholderia</taxon>
    </lineage>
</organism>
<reference evidence="2 3" key="1">
    <citation type="submission" date="2021-07" db="EMBL/GenBank/DDBJ databases">
        <title>Paraburkholderia edwinii protects Aspergillus sp. from phenazines by acting as a toxin sponge.</title>
        <authorList>
            <person name="Dahlstrom K.M."/>
            <person name="Newman D.K."/>
        </authorList>
    </citation>
    <scope>NUCLEOTIDE SEQUENCE [LARGE SCALE GENOMIC DNA]</scope>
    <source>
        <strain evidence="2 3">Pe01</strain>
    </source>
</reference>
<gene>
    <name evidence="2" type="ORF">KZJ38_10755</name>
</gene>
<dbReference type="SUPFAM" id="SSF56399">
    <property type="entry name" value="ADP-ribosylation"/>
    <property type="match status" value="1"/>
</dbReference>
<feature type="region of interest" description="Disordered" evidence="1">
    <location>
        <begin position="673"/>
        <end position="705"/>
    </location>
</feature>
<feature type="region of interest" description="Disordered" evidence="1">
    <location>
        <begin position="597"/>
        <end position="623"/>
    </location>
</feature>
<feature type="region of interest" description="Disordered" evidence="1">
    <location>
        <begin position="879"/>
        <end position="902"/>
    </location>
</feature>
<evidence type="ECO:0008006" key="4">
    <source>
        <dbReference type="Google" id="ProtNLM"/>
    </source>
</evidence>
<proteinExistence type="predicted"/>
<dbReference type="EMBL" id="CP080095">
    <property type="protein sequence ID" value="QYD70710.1"/>
    <property type="molecule type" value="Genomic_DNA"/>
</dbReference>
<evidence type="ECO:0000313" key="2">
    <source>
        <dbReference type="EMBL" id="QYD70710.1"/>
    </source>
</evidence>
<evidence type="ECO:0000313" key="3">
    <source>
        <dbReference type="Proteomes" id="UP000826462"/>
    </source>
</evidence>